<name>A0A9X0AAC6_9CNID</name>
<gene>
    <name evidence="8" type="ORF">OS493_000243</name>
</gene>
<dbReference type="PROSITE" id="PS00658">
    <property type="entry name" value="FORK_HEAD_2"/>
    <property type="match status" value="1"/>
</dbReference>
<organism evidence="8 9">
    <name type="scientific">Desmophyllum pertusum</name>
    <dbReference type="NCBI Taxonomy" id="174260"/>
    <lineage>
        <taxon>Eukaryota</taxon>
        <taxon>Metazoa</taxon>
        <taxon>Cnidaria</taxon>
        <taxon>Anthozoa</taxon>
        <taxon>Hexacorallia</taxon>
        <taxon>Scleractinia</taxon>
        <taxon>Caryophylliina</taxon>
        <taxon>Caryophylliidae</taxon>
        <taxon>Desmophyllum</taxon>
    </lineage>
</organism>
<dbReference type="InterPro" id="IPR030456">
    <property type="entry name" value="TF_fork_head_CS_2"/>
</dbReference>
<dbReference type="Pfam" id="PF00250">
    <property type="entry name" value="Forkhead"/>
    <property type="match status" value="1"/>
</dbReference>
<dbReference type="PANTHER" id="PTHR11610">
    <property type="entry name" value="LIPASE"/>
    <property type="match status" value="1"/>
</dbReference>
<keyword evidence="3" id="KW-0964">Secreted</keyword>
<dbReference type="Gene3D" id="1.10.10.10">
    <property type="entry name" value="Winged helix-like DNA-binding domain superfamily/Winged helix DNA-binding domain"/>
    <property type="match status" value="1"/>
</dbReference>
<dbReference type="AlphaFoldDB" id="A0A9X0AAC6"/>
<dbReference type="OrthoDB" id="5954824at2759"/>
<dbReference type="CDD" id="cd00707">
    <property type="entry name" value="Pancreat_lipase_like"/>
    <property type="match status" value="1"/>
</dbReference>
<dbReference type="EMBL" id="MU825396">
    <property type="protein sequence ID" value="KAJ7394434.1"/>
    <property type="molecule type" value="Genomic_DNA"/>
</dbReference>
<dbReference type="InterPro" id="IPR033906">
    <property type="entry name" value="Lipase_N"/>
</dbReference>
<dbReference type="InterPro" id="IPR036390">
    <property type="entry name" value="WH_DNA-bd_sf"/>
</dbReference>
<dbReference type="FunFam" id="1.10.10.10:FF:000135">
    <property type="entry name" value="forkhead box protein G1"/>
    <property type="match status" value="1"/>
</dbReference>
<feature type="DNA-binding region" description="Fork-head" evidence="5">
    <location>
        <begin position="335"/>
        <end position="427"/>
    </location>
</feature>
<keyword evidence="5" id="KW-0539">Nucleus</keyword>
<dbReference type="GO" id="GO:0005615">
    <property type="term" value="C:extracellular space"/>
    <property type="evidence" value="ECO:0007669"/>
    <property type="project" value="TreeGrafter"/>
</dbReference>
<dbReference type="GO" id="GO:0016298">
    <property type="term" value="F:lipase activity"/>
    <property type="evidence" value="ECO:0007669"/>
    <property type="project" value="InterPro"/>
</dbReference>
<evidence type="ECO:0000256" key="3">
    <source>
        <dbReference type="ARBA" id="ARBA00022525"/>
    </source>
</evidence>
<evidence type="ECO:0000313" key="9">
    <source>
        <dbReference type="Proteomes" id="UP001163046"/>
    </source>
</evidence>
<dbReference type="Gene3D" id="3.40.50.1820">
    <property type="entry name" value="alpha/beta hydrolase"/>
    <property type="match status" value="1"/>
</dbReference>
<dbReference type="GO" id="GO:0003700">
    <property type="term" value="F:DNA-binding transcription factor activity"/>
    <property type="evidence" value="ECO:0007669"/>
    <property type="project" value="InterPro"/>
</dbReference>
<comment type="caution">
    <text evidence="8">The sequence shown here is derived from an EMBL/GenBank/DDBJ whole genome shotgun (WGS) entry which is preliminary data.</text>
</comment>
<evidence type="ECO:0000256" key="1">
    <source>
        <dbReference type="ARBA" id="ARBA00004613"/>
    </source>
</evidence>
<keyword evidence="4 5" id="KW-0238">DNA-binding</keyword>
<evidence type="ECO:0000313" key="8">
    <source>
        <dbReference type="EMBL" id="KAJ7394434.1"/>
    </source>
</evidence>
<dbReference type="GO" id="GO:0043565">
    <property type="term" value="F:sequence-specific DNA binding"/>
    <property type="evidence" value="ECO:0007669"/>
    <property type="project" value="InterPro"/>
</dbReference>
<evidence type="ECO:0000256" key="6">
    <source>
        <dbReference type="RuleBase" id="RU004262"/>
    </source>
</evidence>
<comment type="subcellular location">
    <subcellularLocation>
        <location evidence="5">Nucleus</location>
    </subcellularLocation>
    <subcellularLocation>
        <location evidence="1">Secreted</location>
    </subcellularLocation>
</comment>
<proteinExistence type="inferred from homology"/>
<evidence type="ECO:0000259" key="7">
    <source>
        <dbReference type="PROSITE" id="PS50039"/>
    </source>
</evidence>
<dbReference type="PROSITE" id="PS00657">
    <property type="entry name" value="FORK_HEAD_1"/>
    <property type="match status" value="1"/>
</dbReference>
<dbReference type="GO" id="GO:0016042">
    <property type="term" value="P:lipid catabolic process"/>
    <property type="evidence" value="ECO:0007669"/>
    <property type="project" value="TreeGrafter"/>
</dbReference>
<dbReference type="CDD" id="cd20035">
    <property type="entry name" value="FH_FOXQ2-like"/>
    <property type="match status" value="1"/>
</dbReference>
<dbReference type="Proteomes" id="UP001163046">
    <property type="component" value="Unassembled WGS sequence"/>
</dbReference>
<comment type="similarity">
    <text evidence="2 6">Belongs to the AB hydrolase superfamily. Lipase family.</text>
</comment>
<keyword evidence="9" id="KW-1185">Reference proteome</keyword>
<dbReference type="SMART" id="SM00339">
    <property type="entry name" value="FH"/>
    <property type="match status" value="1"/>
</dbReference>
<dbReference type="PROSITE" id="PS50039">
    <property type="entry name" value="FORK_HEAD_3"/>
    <property type="match status" value="1"/>
</dbReference>
<feature type="domain" description="Fork-head" evidence="7">
    <location>
        <begin position="335"/>
        <end position="427"/>
    </location>
</feature>
<sequence>MESYYLCFSCLESINTWATPMKSALLSREDCNVILADWSKGAKNKFLTGYGQAAGNTRLVGAQTAELIRFLISSTSGSPDLAKRFYIVGFSLGAQVAGYAGSYLRAKGMRLGRITGLDPAGLYFTNVDAAVRLDPGDAEYVDVIHTTAGRLGTSRKVGHIDFFPNGGKSQPDPLCGHMRAPQYYIASVQNSCSWKAYPCQNYLKFRGGNCVSCHGVCPSMGFDADRTKRQGTFYLQTNKNAPFCVMKSADSIASRFEPMESRFPPAVNMTSSRFYLPSTTTVPVFPYSPYYGAYVSPEMSFPHQGKEIRVLPGYTSQCYHPAFQGIPYHSTDEEKPTQSYIGLIGKAILSSPQQKLVLGDIYNYILTNYPYFRNKGPGWRNSIRHNLSLNDCFVKMGRSPNGKGHFWAINPINYDDFSRGEYKRKRAPRRNRGRNVNEMKMNQITAHEIPTNTNTIADGFENRGFHIETLLSNKWEDVKNNSETHNTMSAFTVVSSGLLSSKQQLGQNRLQQQHLLENPVKLCMNKLHIVS</sequence>
<dbReference type="PRINTS" id="PR00053">
    <property type="entry name" value="FORKHEAD"/>
</dbReference>
<dbReference type="InterPro" id="IPR000734">
    <property type="entry name" value="TAG_lipase"/>
</dbReference>
<accession>A0A9X0AAC6</accession>
<dbReference type="InterPro" id="IPR018122">
    <property type="entry name" value="TF_fork_head_CS_1"/>
</dbReference>
<evidence type="ECO:0000256" key="5">
    <source>
        <dbReference type="PROSITE-ProRule" id="PRU00089"/>
    </source>
</evidence>
<dbReference type="InterPro" id="IPR013818">
    <property type="entry name" value="Lipase"/>
</dbReference>
<dbReference type="Pfam" id="PF00151">
    <property type="entry name" value="Lipase"/>
    <property type="match status" value="1"/>
</dbReference>
<protein>
    <recommendedName>
        <fullName evidence="7">Fork-head domain-containing protein</fullName>
    </recommendedName>
</protein>
<dbReference type="InterPro" id="IPR029058">
    <property type="entry name" value="AB_hydrolase_fold"/>
</dbReference>
<dbReference type="SUPFAM" id="SSF53474">
    <property type="entry name" value="alpha/beta-Hydrolases"/>
    <property type="match status" value="1"/>
</dbReference>
<dbReference type="SUPFAM" id="SSF46785">
    <property type="entry name" value="Winged helix' DNA-binding domain"/>
    <property type="match status" value="1"/>
</dbReference>
<reference evidence="8" key="1">
    <citation type="submission" date="2023-01" db="EMBL/GenBank/DDBJ databases">
        <title>Genome assembly of the deep-sea coral Lophelia pertusa.</title>
        <authorList>
            <person name="Herrera S."/>
            <person name="Cordes E."/>
        </authorList>
    </citation>
    <scope>NUCLEOTIDE SEQUENCE</scope>
    <source>
        <strain evidence="8">USNM1676648</strain>
        <tissue evidence="8">Polyp</tissue>
    </source>
</reference>
<dbReference type="InterPro" id="IPR036388">
    <property type="entry name" value="WH-like_DNA-bd_sf"/>
</dbReference>
<evidence type="ECO:0000256" key="4">
    <source>
        <dbReference type="ARBA" id="ARBA00023125"/>
    </source>
</evidence>
<evidence type="ECO:0000256" key="2">
    <source>
        <dbReference type="ARBA" id="ARBA00010701"/>
    </source>
</evidence>
<dbReference type="InterPro" id="IPR047519">
    <property type="entry name" value="FH_FOXQ2-like"/>
</dbReference>
<dbReference type="GO" id="GO:0005634">
    <property type="term" value="C:nucleus"/>
    <property type="evidence" value="ECO:0007669"/>
    <property type="project" value="UniProtKB-SubCell"/>
</dbReference>
<dbReference type="InterPro" id="IPR001766">
    <property type="entry name" value="Fork_head_dom"/>
</dbReference>